<keyword evidence="4" id="KW-1185">Reference proteome</keyword>
<dbReference type="InterPro" id="IPR011723">
    <property type="entry name" value="Znf/thioredoxin_put"/>
</dbReference>
<dbReference type="Pfam" id="PF13717">
    <property type="entry name" value="Zn_ribbon_4"/>
    <property type="match status" value="1"/>
</dbReference>
<accession>A0A5K7YZ74</accession>
<dbReference type="PANTHER" id="PTHR13696:SF98">
    <property type="entry name" value="PLASMID PARTITION PROTEIN A"/>
    <property type="match status" value="1"/>
</dbReference>
<dbReference type="PANTHER" id="PTHR13696">
    <property type="entry name" value="P-LOOP CONTAINING NUCLEOSIDE TRIPHOSPHATE HYDROLASE"/>
    <property type="match status" value="1"/>
</dbReference>
<organism evidence="3 4">
    <name type="scientific">Desulfosarcina alkanivorans</name>
    <dbReference type="NCBI Taxonomy" id="571177"/>
    <lineage>
        <taxon>Bacteria</taxon>
        <taxon>Pseudomonadati</taxon>
        <taxon>Thermodesulfobacteriota</taxon>
        <taxon>Desulfobacteria</taxon>
        <taxon>Desulfobacterales</taxon>
        <taxon>Desulfosarcinaceae</taxon>
        <taxon>Desulfosarcina</taxon>
    </lineage>
</organism>
<protein>
    <submittedName>
        <fullName evidence="3">Sporulation initiation inhibitor Soj</fullName>
    </submittedName>
</protein>
<sequence length="317" mass="35689">MIIVCQKCKTRFHLDDEATDKPSFVARCTVCGHLFSAYKPKRVQEIAFIDLERARRDEANDHVITIGNRKGGVAKTTTCFNLGVSLALNNKKVLLVDFDAQANLTLSLGLKQQPTFYDAQKAFGRPLDDFITATPYPNLWLLPSGRNMVMLNKLYFGAQHFEYMLKDRLNGIKDQFDFILIDTPPAIEFYTLNALTASNRVVIPCQCDYLSTHGVDQVLRLIALIRKRSNPQIRSRILFTMLDRNSHSSRLIFSKIKDLYAGETFDTVVEMDGALKEAQILSMPAIHYNQQSVAGAQYLGLAKEIIANPHDPIPSSS</sequence>
<reference evidence="3 4" key="1">
    <citation type="submission" date="2019-11" db="EMBL/GenBank/DDBJ databases">
        <title>Comparative genomics of hydrocarbon-degrading Desulfosarcina strains.</title>
        <authorList>
            <person name="Watanabe M."/>
            <person name="Kojima H."/>
            <person name="Fukui M."/>
        </authorList>
    </citation>
    <scope>NUCLEOTIDE SEQUENCE [LARGE SCALE GENOMIC DNA]</scope>
    <source>
        <strain evidence="3 4">PL12</strain>
    </source>
</reference>
<dbReference type="InterPro" id="IPR025669">
    <property type="entry name" value="AAA_dom"/>
</dbReference>
<dbReference type="InterPro" id="IPR027417">
    <property type="entry name" value="P-loop_NTPase"/>
</dbReference>
<dbReference type="KEGG" id="dalk:DSCA_64210"/>
<dbReference type="SUPFAM" id="SSF52540">
    <property type="entry name" value="P-loop containing nucleoside triphosphate hydrolases"/>
    <property type="match status" value="1"/>
</dbReference>
<dbReference type="AlphaFoldDB" id="A0A5K7YZ74"/>
<gene>
    <name evidence="3" type="ORF">DSCA_64210</name>
</gene>
<evidence type="ECO:0000313" key="3">
    <source>
        <dbReference type="EMBL" id="BBO72491.1"/>
    </source>
</evidence>
<dbReference type="EMBL" id="AP021874">
    <property type="protein sequence ID" value="BBO72491.1"/>
    <property type="molecule type" value="Genomic_DNA"/>
</dbReference>
<dbReference type="CDD" id="cd02042">
    <property type="entry name" value="ParAB_family"/>
    <property type="match status" value="1"/>
</dbReference>
<dbReference type="Proteomes" id="UP000427906">
    <property type="component" value="Chromosome"/>
</dbReference>
<proteinExistence type="predicted"/>
<dbReference type="RefSeq" id="WP_155320618.1">
    <property type="nucleotide sequence ID" value="NZ_AP021874.1"/>
</dbReference>
<dbReference type="OrthoDB" id="7159357at2"/>
<dbReference type="Gene3D" id="3.40.50.300">
    <property type="entry name" value="P-loop containing nucleotide triphosphate hydrolases"/>
    <property type="match status" value="1"/>
</dbReference>
<dbReference type="InterPro" id="IPR050678">
    <property type="entry name" value="DNA_Partitioning_ATPase"/>
</dbReference>
<dbReference type="NCBIfam" id="TIGR02098">
    <property type="entry name" value="MJ0042_CXXC"/>
    <property type="match status" value="1"/>
</dbReference>
<evidence type="ECO:0000259" key="2">
    <source>
        <dbReference type="Pfam" id="PF13717"/>
    </source>
</evidence>
<feature type="domain" description="AAA" evidence="1">
    <location>
        <begin position="62"/>
        <end position="234"/>
    </location>
</feature>
<evidence type="ECO:0000259" key="1">
    <source>
        <dbReference type="Pfam" id="PF13614"/>
    </source>
</evidence>
<evidence type="ECO:0000313" key="4">
    <source>
        <dbReference type="Proteomes" id="UP000427906"/>
    </source>
</evidence>
<dbReference type="FunFam" id="3.40.50.300:FF:000285">
    <property type="entry name" value="Sporulation initiation inhibitor Soj"/>
    <property type="match status" value="1"/>
</dbReference>
<feature type="domain" description="Zinc finger/thioredoxin putative" evidence="2">
    <location>
        <begin position="1"/>
        <end position="35"/>
    </location>
</feature>
<name>A0A5K7YZ74_9BACT</name>
<dbReference type="Pfam" id="PF13614">
    <property type="entry name" value="AAA_31"/>
    <property type="match status" value="1"/>
</dbReference>